<evidence type="ECO:0000313" key="3">
    <source>
        <dbReference type="Proteomes" id="UP000028863"/>
    </source>
</evidence>
<dbReference type="EMBL" id="CCAX010000005">
    <property type="protein sequence ID" value="CDO05227.1"/>
    <property type="molecule type" value="Genomic_DNA"/>
</dbReference>
<dbReference type="STRING" id="171693.BN988_03817"/>
<dbReference type="eggNOG" id="ENOG5032R8X">
    <property type="taxonomic scope" value="Bacteria"/>
</dbReference>
<dbReference type="RefSeq" id="WP_036578750.1">
    <property type="nucleotide sequence ID" value="NZ_CABLBW010000005.1"/>
</dbReference>
<feature type="domain" description="Helix-turn-helix" evidence="1">
    <location>
        <begin position="3"/>
        <end position="60"/>
    </location>
</feature>
<protein>
    <submittedName>
        <fullName evidence="2">Helix-turn-helix domain protein</fullName>
    </submittedName>
</protein>
<evidence type="ECO:0000313" key="2">
    <source>
        <dbReference type="EMBL" id="CDO05227.1"/>
    </source>
</evidence>
<proteinExistence type="predicted"/>
<name>W9AQQ8_9BACI</name>
<accession>W9AQQ8</accession>
<dbReference type="Proteomes" id="UP000028863">
    <property type="component" value="Unassembled WGS sequence"/>
</dbReference>
<dbReference type="Pfam" id="PF12728">
    <property type="entry name" value="HTH_17"/>
    <property type="match status" value="1"/>
</dbReference>
<dbReference type="AlphaFoldDB" id="W9AQQ8"/>
<evidence type="ECO:0000259" key="1">
    <source>
        <dbReference type="Pfam" id="PF12728"/>
    </source>
</evidence>
<gene>
    <name evidence="2" type="ORF">BN988_03817</name>
</gene>
<sequence>MDVYTVDQALELLKKYKITTHKESLRRWLRNGRIKGISPTSRKEGWRINEEDLWRFIQSQLPEDINLNQNTTNVVKESENKESVRAEMWWEIVSQNVFQGFVDVKKKQIWECIEHNGHSKEFGEYVWAELQDISWYAQPRIPYLLDACLFDGKRIKLDDTYGSLEEQIFFPVIEEIRKKRIAK</sequence>
<organism evidence="2 3">
    <name type="scientific">Oceanobacillus picturae</name>
    <dbReference type="NCBI Taxonomy" id="171693"/>
    <lineage>
        <taxon>Bacteria</taxon>
        <taxon>Bacillati</taxon>
        <taxon>Bacillota</taxon>
        <taxon>Bacilli</taxon>
        <taxon>Bacillales</taxon>
        <taxon>Bacillaceae</taxon>
        <taxon>Oceanobacillus</taxon>
    </lineage>
</organism>
<comment type="caution">
    <text evidence="2">The sequence shown here is derived from an EMBL/GenBank/DDBJ whole genome shotgun (WGS) entry which is preliminary data.</text>
</comment>
<reference evidence="2" key="1">
    <citation type="submission" date="2014-03" db="EMBL/GenBank/DDBJ databases">
        <title>Draft genome sequencing of Oceanobacillus picturae strain S1 isolated from human gut.</title>
        <authorList>
            <person name="Croce O."/>
            <person name="Lagier J.C."/>
            <person name="Raoult D."/>
        </authorList>
    </citation>
    <scope>NUCLEOTIDE SEQUENCE [LARGE SCALE GENOMIC DNA]</scope>
    <source>
        <strain evidence="2">S1</strain>
    </source>
</reference>
<keyword evidence="3" id="KW-1185">Reference proteome</keyword>
<dbReference type="InterPro" id="IPR041657">
    <property type="entry name" value="HTH_17"/>
</dbReference>
<reference evidence="2" key="2">
    <citation type="submission" date="2014-03" db="EMBL/GenBank/DDBJ databases">
        <authorList>
            <person name="Urmite Genomes"/>
        </authorList>
    </citation>
    <scope>NUCLEOTIDE SEQUENCE</scope>
    <source>
        <strain evidence="2">S1</strain>
    </source>
</reference>